<dbReference type="EMBL" id="JABSTQ010009917">
    <property type="protein sequence ID" value="KAG0424925.1"/>
    <property type="molecule type" value="Genomic_DNA"/>
</dbReference>
<accession>A0AC60PV07</accession>
<evidence type="ECO:0000313" key="1">
    <source>
        <dbReference type="EMBL" id="KAG0424925.1"/>
    </source>
</evidence>
<gene>
    <name evidence="1" type="ORF">HPB47_027879</name>
</gene>
<evidence type="ECO:0000313" key="2">
    <source>
        <dbReference type="Proteomes" id="UP000805193"/>
    </source>
</evidence>
<comment type="caution">
    <text evidence="1">The sequence shown here is derived from an EMBL/GenBank/DDBJ whole genome shotgun (WGS) entry which is preliminary data.</text>
</comment>
<protein>
    <submittedName>
        <fullName evidence="1">Uncharacterized protein</fullName>
    </submittedName>
</protein>
<keyword evidence="2" id="KW-1185">Reference proteome</keyword>
<name>A0AC60PV07_IXOPE</name>
<sequence>MPPYTLERLRQLVQRTLQSGTFTSSHFKTLQLTSASNGQCTAEIKVDENLVNAMGALQGGMAATLVDVISTYALLTLRDVRNVSVDLSMSYLAKAKLGDVVAVEAYTSKLGRTTAFLTVDLRNKDTGKLLVKGLHTKHLSDQFDYLGNKLESIDRHTQTCVCQLRRAESVNKNSEAEMRRFFLLVLVGLVGALDPDLVGDFCAGRRDPCCTGREDDCSVPILGTLCYCDVFCDRPGSSDCCPDYARVCKGIVPPPDEHRQLHCDVDGARYSAGQSFMVNCNRCTCRQVTESQTRLDCEDRPCLVRPELIRQINTGNFGWTASNYSFFYGKPLEDGFRYRLGTFQPERPTAEMNELHLKRREPLPEDFDARVKWAGLVHGIRDQHDCAASWAFSTTAVAADRLSIQSRGVDKVELSPQDLLSCLNGGRRVTCQGGHVDRGWRFLVNYGGVSEDCYPYESGYSNASTTCRIARRRVPTEDPICPTGRQDQKYFSTPPYRVPANEEDIMQEIYANGPVQALMLVKEDFFLYSNGVYKHTRLAHSLPPEYQKSDWHSVRILGWGVDRTQYRPQKYWLCANSWGSGWGENGYFRIVRGEDESQIESFVLAVWGRSYASYYRQNYGGYREQEGYSNELLS</sequence>
<organism evidence="1 2">
    <name type="scientific">Ixodes persulcatus</name>
    <name type="common">Taiga tick</name>
    <dbReference type="NCBI Taxonomy" id="34615"/>
    <lineage>
        <taxon>Eukaryota</taxon>
        <taxon>Metazoa</taxon>
        <taxon>Ecdysozoa</taxon>
        <taxon>Arthropoda</taxon>
        <taxon>Chelicerata</taxon>
        <taxon>Arachnida</taxon>
        <taxon>Acari</taxon>
        <taxon>Parasitiformes</taxon>
        <taxon>Ixodida</taxon>
        <taxon>Ixodoidea</taxon>
        <taxon>Ixodidae</taxon>
        <taxon>Ixodinae</taxon>
        <taxon>Ixodes</taxon>
    </lineage>
</organism>
<dbReference type="Proteomes" id="UP000805193">
    <property type="component" value="Unassembled WGS sequence"/>
</dbReference>
<proteinExistence type="predicted"/>
<reference evidence="1 2" key="1">
    <citation type="journal article" date="2020" name="Cell">
        <title>Large-Scale Comparative Analyses of Tick Genomes Elucidate Their Genetic Diversity and Vector Capacities.</title>
        <authorList>
            <consortium name="Tick Genome and Microbiome Consortium (TIGMIC)"/>
            <person name="Jia N."/>
            <person name="Wang J."/>
            <person name="Shi W."/>
            <person name="Du L."/>
            <person name="Sun Y."/>
            <person name="Zhan W."/>
            <person name="Jiang J.F."/>
            <person name="Wang Q."/>
            <person name="Zhang B."/>
            <person name="Ji P."/>
            <person name="Bell-Sakyi L."/>
            <person name="Cui X.M."/>
            <person name="Yuan T.T."/>
            <person name="Jiang B.G."/>
            <person name="Yang W.F."/>
            <person name="Lam T.T."/>
            <person name="Chang Q.C."/>
            <person name="Ding S.J."/>
            <person name="Wang X.J."/>
            <person name="Zhu J.G."/>
            <person name="Ruan X.D."/>
            <person name="Zhao L."/>
            <person name="Wei J.T."/>
            <person name="Ye R.Z."/>
            <person name="Que T.C."/>
            <person name="Du C.H."/>
            <person name="Zhou Y.H."/>
            <person name="Cheng J.X."/>
            <person name="Dai P.F."/>
            <person name="Guo W.B."/>
            <person name="Han X.H."/>
            <person name="Huang E.J."/>
            <person name="Li L.F."/>
            <person name="Wei W."/>
            <person name="Gao Y.C."/>
            <person name="Liu J.Z."/>
            <person name="Shao H.Z."/>
            <person name="Wang X."/>
            <person name="Wang C.C."/>
            <person name="Yang T.C."/>
            <person name="Huo Q.B."/>
            <person name="Li W."/>
            <person name="Chen H.Y."/>
            <person name="Chen S.E."/>
            <person name="Zhou L.G."/>
            <person name="Ni X.B."/>
            <person name="Tian J.H."/>
            <person name="Sheng Y."/>
            <person name="Liu T."/>
            <person name="Pan Y.S."/>
            <person name="Xia L.Y."/>
            <person name="Li J."/>
            <person name="Zhao F."/>
            <person name="Cao W.C."/>
        </authorList>
    </citation>
    <scope>NUCLEOTIDE SEQUENCE [LARGE SCALE GENOMIC DNA]</scope>
    <source>
        <strain evidence="1">Iper-2018</strain>
    </source>
</reference>